<dbReference type="Proteomes" id="UP001589834">
    <property type="component" value="Unassembled WGS sequence"/>
</dbReference>
<dbReference type="PRINTS" id="PR00081">
    <property type="entry name" value="GDHRDH"/>
</dbReference>
<comment type="subcellular location">
    <subcellularLocation>
        <location evidence="1">Cytoplasm</location>
    </subcellularLocation>
</comment>
<dbReference type="InterPro" id="IPR002347">
    <property type="entry name" value="SDR_fam"/>
</dbReference>
<evidence type="ECO:0000313" key="6">
    <source>
        <dbReference type="EMBL" id="MFC0594146.1"/>
    </source>
</evidence>
<evidence type="ECO:0000256" key="1">
    <source>
        <dbReference type="ARBA" id="ARBA00004496"/>
    </source>
</evidence>
<keyword evidence="5" id="KW-0732">Signal</keyword>
<keyword evidence="7" id="KW-1185">Reference proteome</keyword>
<dbReference type="RefSeq" id="WP_377484687.1">
    <property type="nucleotide sequence ID" value="NZ_JBHLTN010000038.1"/>
</dbReference>
<evidence type="ECO:0000256" key="3">
    <source>
        <dbReference type="ARBA" id="ARBA00022857"/>
    </source>
</evidence>
<accession>A0ABV6PWE9</accession>
<reference evidence="6 7" key="1">
    <citation type="submission" date="2024-09" db="EMBL/GenBank/DDBJ databases">
        <authorList>
            <person name="Sun Q."/>
            <person name="Mori K."/>
        </authorList>
    </citation>
    <scope>NUCLEOTIDE SEQUENCE [LARGE SCALE GENOMIC DNA]</scope>
    <source>
        <strain evidence="6 7">NCAIM B.02336</strain>
    </source>
</reference>
<dbReference type="SUPFAM" id="SSF51735">
    <property type="entry name" value="NAD(P)-binding Rossmann-fold domains"/>
    <property type="match status" value="1"/>
</dbReference>
<name>A0ABV6PWE9_9BURK</name>
<protein>
    <submittedName>
        <fullName evidence="6">SDR family NAD(P)-dependent oxidoreductase</fullName>
    </submittedName>
</protein>
<dbReference type="Gene3D" id="3.40.50.720">
    <property type="entry name" value="NAD(P)-binding Rossmann-like Domain"/>
    <property type="match status" value="1"/>
</dbReference>
<dbReference type="PROSITE" id="PS00061">
    <property type="entry name" value="ADH_SHORT"/>
    <property type="match status" value="1"/>
</dbReference>
<organism evidence="6 7">
    <name type="scientific">Ottowia pentelensis</name>
    <dbReference type="NCBI Taxonomy" id="511108"/>
    <lineage>
        <taxon>Bacteria</taxon>
        <taxon>Pseudomonadati</taxon>
        <taxon>Pseudomonadota</taxon>
        <taxon>Betaproteobacteria</taxon>
        <taxon>Burkholderiales</taxon>
        <taxon>Comamonadaceae</taxon>
        <taxon>Ottowia</taxon>
    </lineage>
</organism>
<feature type="signal peptide" evidence="5">
    <location>
        <begin position="1"/>
        <end position="23"/>
    </location>
</feature>
<proteinExistence type="predicted"/>
<comment type="caution">
    <text evidence="6">The sequence shown here is derived from an EMBL/GenBank/DDBJ whole genome shotgun (WGS) entry which is preliminary data.</text>
</comment>
<dbReference type="PANTHER" id="PTHR44085">
    <property type="entry name" value="SEPIAPTERIN REDUCTASE"/>
    <property type="match status" value="1"/>
</dbReference>
<evidence type="ECO:0000256" key="2">
    <source>
        <dbReference type="ARBA" id="ARBA00022490"/>
    </source>
</evidence>
<dbReference type="InterPro" id="IPR051721">
    <property type="entry name" value="Biopterin_syn/organic_redct"/>
</dbReference>
<dbReference type="Pfam" id="PF00106">
    <property type="entry name" value="adh_short"/>
    <property type="match status" value="1"/>
</dbReference>
<sequence>MNTTPSRLSILTGASRGMGLAMAQQLLASGHALLTLARHPSAALATQAQAAGATLTQWPVDLADAAATSTRLRAWLAGQDGNAIEQVTLINNAGVIPAIVPLRDAPDDGTVSALRVGLEAPMLLTAAFLDATRAWRGQRRVLNISSGLGRRPMASQAAYCAAKAGLDRFTQCVALDEADQPNGARVCALAPGVIDTDMQVQLRGADAQAFPDRTRFEQLKTGGQLATPEAAARRVLAYLQRPDFGHNPVADVRDPG</sequence>
<dbReference type="EMBL" id="JBHLTN010000038">
    <property type="protein sequence ID" value="MFC0594146.1"/>
    <property type="molecule type" value="Genomic_DNA"/>
</dbReference>
<keyword evidence="4" id="KW-0560">Oxidoreductase</keyword>
<gene>
    <name evidence="6" type="ORF">ACFFGG_16475</name>
</gene>
<feature type="chain" id="PRO_5046240828" evidence="5">
    <location>
        <begin position="24"/>
        <end position="256"/>
    </location>
</feature>
<keyword evidence="3" id="KW-0521">NADP</keyword>
<dbReference type="PANTHER" id="PTHR44085:SF2">
    <property type="entry name" value="SEPIAPTERIN REDUCTASE"/>
    <property type="match status" value="1"/>
</dbReference>
<evidence type="ECO:0000256" key="4">
    <source>
        <dbReference type="ARBA" id="ARBA00023002"/>
    </source>
</evidence>
<evidence type="ECO:0000256" key="5">
    <source>
        <dbReference type="SAM" id="SignalP"/>
    </source>
</evidence>
<dbReference type="InterPro" id="IPR036291">
    <property type="entry name" value="NAD(P)-bd_dom_sf"/>
</dbReference>
<evidence type="ECO:0000313" key="7">
    <source>
        <dbReference type="Proteomes" id="UP001589834"/>
    </source>
</evidence>
<keyword evidence="2" id="KW-0963">Cytoplasm</keyword>
<dbReference type="InterPro" id="IPR020904">
    <property type="entry name" value="Sc_DH/Rdtase_CS"/>
</dbReference>